<keyword evidence="2" id="KW-0812">Transmembrane</keyword>
<name>A0A7X1NSC1_9MICC</name>
<comment type="subcellular location">
    <subcellularLocation>
        <location evidence="1">Endomembrane system</location>
        <topology evidence="1">Multi-pass membrane protein</topology>
    </subcellularLocation>
</comment>
<dbReference type="GO" id="GO:0012505">
    <property type="term" value="C:endomembrane system"/>
    <property type="evidence" value="ECO:0007669"/>
    <property type="project" value="UniProtKB-SubCell"/>
</dbReference>
<organism evidence="6 7">
    <name type="scientific">Arthrobacter bussei</name>
    <dbReference type="NCBI Taxonomy" id="2594179"/>
    <lineage>
        <taxon>Bacteria</taxon>
        <taxon>Bacillati</taxon>
        <taxon>Actinomycetota</taxon>
        <taxon>Actinomycetes</taxon>
        <taxon>Micrococcales</taxon>
        <taxon>Micrococcaceae</taxon>
        <taxon>Arthrobacter</taxon>
    </lineage>
</organism>
<accession>A0A7X1NSC1</accession>
<evidence type="ECO:0000256" key="3">
    <source>
        <dbReference type="ARBA" id="ARBA00022989"/>
    </source>
</evidence>
<feature type="domain" description="DUF1232" evidence="5">
    <location>
        <begin position="59"/>
        <end position="93"/>
    </location>
</feature>
<evidence type="ECO:0000256" key="4">
    <source>
        <dbReference type="ARBA" id="ARBA00023136"/>
    </source>
</evidence>
<dbReference type="Pfam" id="PF06803">
    <property type="entry name" value="DUF1232"/>
    <property type="match status" value="1"/>
</dbReference>
<sequence>MSVVVALVLAYALFLACLAVYARRHPDVLSLTDAVRLGPDILRLVRRLAADRALPRRSRLLLLGLLAYLLLPIDLVPDVLPVVGYADDLVLIAVVLRAVVRSAGPDALRRHWPGSDGGLRLVRALAGLRDPGEDRNTA</sequence>
<evidence type="ECO:0000313" key="6">
    <source>
        <dbReference type="EMBL" id="MPY12019.1"/>
    </source>
</evidence>
<keyword evidence="4" id="KW-0472">Membrane</keyword>
<protein>
    <submittedName>
        <fullName evidence="6">DUF1232 domain-containing protein</fullName>
    </submittedName>
</protein>
<evidence type="ECO:0000256" key="2">
    <source>
        <dbReference type="ARBA" id="ARBA00022692"/>
    </source>
</evidence>
<proteinExistence type="predicted"/>
<evidence type="ECO:0000259" key="5">
    <source>
        <dbReference type="Pfam" id="PF06803"/>
    </source>
</evidence>
<dbReference type="AlphaFoldDB" id="A0A7X1NSC1"/>
<comment type="caution">
    <text evidence="6">The sequence shown here is derived from an EMBL/GenBank/DDBJ whole genome shotgun (WGS) entry which is preliminary data.</text>
</comment>
<keyword evidence="3" id="KW-1133">Transmembrane helix</keyword>
<evidence type="ECO:0000256" key="1">
    <source>
        <dbReference type="ARBA" id="ARBA00004127"/>
    </source>
</evidence>
<evidence type="ECO:0000313" key="7">
    <source>
        <dbReference type="Proteomes" id="UP000326464"/>
    </source>
</evidence>
<dbReference type="EMBL" id="VJXX01000006">
    <property type="protein sequence ID" value="MPY12019.1"/>
    <property type="molecule type" value="Genomic_DNA"/>
</dbReference>
<reference evidence="7" key="1">
    <citation type="submission" date="2019-07" db="EMBL/GenBank/DDBJ databases">
        <title>Arthrobacter KR32 sp. nov., isolated from mountain cheese made of cows milk.</title>
        <authorList>
            <person name="Flegler A."/>
        </authorList>
    </citation>
    <scope>NUCLEOTIDE SEQUENCE [LARGE SCALE GENOMIC DNA]</scope>
    <source>
        <strain evidence="7">KR32</strain>
    </source>
</reference>
<gene>
    <name evidence="6" type="ORF">FNH21_15055</name>
</gene>
<dbReference type="Proteomes" id="UP000326464">
    <property type="component" value="Unassembled WGS sequence"/>
</dbReference>
<keyword evidence="7" id="KW-1185">Reference proteome</keyword>
<dbReference type="InterPro" id="IPR010652">
    <property type="entry name" value="DUF1232"/>
</dbReference>